<dbReference type="AlphaFoldDB" id="A0A3E4V834"/>
<evidence type="ECO:0000313" key="2">
    <source>
        <dbReference type="Proteomes" id="UP000260808"/>
    </source>
</evidence>
<dbReference type="Proteomes" id="UP000260808">
    <property type="component" value="Unassembled WGS sequence"/>
</dbReference>
<proteinExistence type="predicted"/>
<protein>
    <submittedName>
        <fullName evidence="1">Uncharacterized protein</fullName>
    </submittedName>
</protein>
<dbReference type="RefSeq" id="WP_055169926.1">
    <property type="nucleotide sequence ID" value="NZ_CYZG01000030.1"/>
</dbReference>
<name>A0A3E4V834_MEDGN</name>
<accession>A0A3E4V834</accession>
<comment type="caution">
    <text evidence="1">The sequence shown here is derived from an EMBL/GenBank/DDBJ whole genome shotgun (WGS) entry which is preliminary data.</text>
</comment>
<dbReference type="EMBL" id="QSSX01000012">
    <property type="protein sequence ID" value="RGM23596.1"/>
    <property type="molecule type" value="Genomic_DNA"/>
</dbReference>
<sequence length="141" mass="16656">MKKYNLSKIMKRAWELVKKTSFGISEALKKAWKEAKMGGTKMTGTEKQISFANDLIKKMNEQFDALIAECKAKYPESVSMWESRKEEYNRILSESDAGLVIDLLKWNNETAYMKYYQRLMFDLKHERNTMCRRILSEVYGK</sequence>
<reference evidence="1 2" key="1">
    <citation type="submission" date="2018-08" db="EMBL/GenBank/DDBJ databases">
        <title>A genome reference for cultivated species of the human gut microbiota.</title>
        <authorList>
            <person name="Zou Y."/>
            <person name="Xue W."/>
            <person name="Luo G."/>
        </authorList>
    </citation>
    <scope>NUCLEOTIDE SEQUENCE [LARGE SCALE GENOMIC DNA]</scope>
    <source>
        <strain evidence="1 2">TF01-20-2</strain>
    </source>
</reference>
<organism evidence="1 2">
    <name type="scientific">Mediterraneibacter gnavus</name>
    <name type="common">Ruminococcus gnavus</name>
    <dbReference type="NCBI Taxonomy" id="33038"/>
    <lineage>
        <taxon>Bacteria</taxon>
        <taxon>Bacillati</taxon>
        <taxon>Bacillota</taxon>
        <taxon>Clostridia</taxon>
        <taxon>Lachnospirales</taxon>
        <taxon>Lachnospiraceae</taxon>
        <taxon>Mediterraneibacter</taxon>
    </lineage>
</organism>
<evidence type="ECO:0000313" key="1">
    <source>
        <dbReference type="EMBL" id="RGM23596.1"/>
    </source>
</evidence>
<gene>
    <name evidence="1" type="ORF">DXC31_06870</name>
</gene>